<sequence>AGALRIPVPDADAYVSMRLTRRRPHHSGPSILAGGVAWVAAGPDDPVEPLPQDLPVPRRPR</sequence>
<dbReference type="InterPro" id="IPR036388">
    <property type="entry name" value="WH-like_DNA-bd_sf"/>
</dbReference>
<feature type="non-terminal residue" evidence="3">
    <location>
        <position position="1"/>
    </location>
</feature>
<feature type="domain" description="Type II restriction enzyme NaeI" evidence="2">
    <location>
        <begin position="1"/>
        <end position="49"/>
    </location>
</feature>
<organism evidence="3 4">
    <name type="scientific">Streptomyces sudanensis</name>
    <dbReference type="NCBI Taxonomy" id="436397"/>
    <lineage>
        <taxon>Bacteria</taxon>
        <taxon>Bacillati</taxon>
        <taxon>Actinomycetota</taxon>
        <taxon>Actinomycetes</taxon>
        <taxon>Kitasatosporales</taxon>
        <taxon>Streptomycetaceae</taxon>
        <taxon>Streptomyces</taxon>
    </lineage>
</organism>
<evidence type="ECO:0000256" key="1">
    <source>
        <dbReference type="SAM" id="MobiDB-lite"/>
    </source>
</evidence>
<dbReference type="Pfam" id="PF09126">
    <property type="entry name" value="NaeI"/>
    <property type="match status" value="1"/>
</dbReference>
<keyword evidence="3" id="KW-0255">Endonuclease</keyword>
<dbReference type="EMBL" id="CP095474">
    <property type="protein sequence ID" value="URN17712.1"/>
    <property type="molecule type" value="Genomic_DNA"/>
</dbReference>
<gene>
    <name evidence="3" type="ORF">MW084_19175</name>
</gene>
<dbReference type="GO" id="GO:0004519">
    <property type="term" value="F:endonuclease activity"/>
    <property type="evidence" value="ECO:0007669"/>
    <property type="project" value="UniProtKB-KW"/>
</dbReference>
<keyword evidence="4" id="KW-1185">Reference proteome</keyword>
<dbReference type="RefSeq" id="WP_275563706.1">
    <property type="nucleotide sequence ID" value="NZ_CP095474.1"/>
</dbReference>
<feature type="region of interest" description="Disordered" evidence="1">
    <location>
        <begin position="42"/>
        <end position="61"/>
    </location>
</feature>
<dbReference type="Proteomes" id="UP001056383">
    <property type="component" value="Chromosome"/>
</dbReference>
<dbReference type="InterPro" id="IPR011335">
    <property type="entry name" value="Restrct_endonuc-II-like"/>
</dbReference>
<accession>A0ABY4TFK4</accession>
<protein>
    <submittedName>
        <fullName evidence="3">NaeI family type II restriction endonuclease</fullName>
    </submittedName>
</protein>
<keyword evidence="3" id="KW-0540">Nuclease</keyword>
<proteinExistence type="predicted"/>
<dbReference type="InterPro" id="IPR015210">
    <property type="entry name" value="NaeI"/>
</dbReference>
<reference evidence="3" key="1">
    <citation type="submission" date="2022-04" db="EMBL/GenBank/DDBJ databases">
        <title>Systematic whole-genome sequencing reveals an unexpected diversity among actinomycetoma pathogens and provides insights into their antibacterial susceptibilities.</title>
        <authorList>
            <person name="Watson A.K."/>
            <person name="Kepplinger B."/>
            <person name="Bakhiet S.M."/>
            <person name="Mhmoud N.A."/>
            <person name="Chapman J."/>
            <person name="Allenby N."/>
            <person name="Mickiewicz K."/>
            <person name="Goodfellow M."/>
            <person name="Fahal A.H."/>
            <person name="Errington J."/>
        </authorList>
    </citation>
    <scope>NUCLEOTIDE SEQUENCE</scope>
    <source>
        <strain evidence="3">SD 504</strain>
    </source>
</reference>
<evidence type="ECO:0000259" key="2">
    <source>
        <dbReference type="Pfam" id="PF09126"/>
    </source>
</evidence>
<name>A0ABY4TFK4_9ACTN</name>
<evidence type="ECO:0000313" key="4">
    <source>
        <dbReference type="Proteomes" id="UP001056383"/>
    </source>
</evidence>
<dbReference type="Gene3D" id="1.10.10.10">
    <property type="entry name" value="Winged helix-like DNA-binding domain superfamily/Winged helix DNA-binding domain"/>
    <property type="match status" value="1"/>
</dbReference>
<keyword evidence="3" id="KW-0378">Hydrolase</keyword>
<dbReference type="SUPFAM" id="SSF52980">
    <property type="entry name" value="Restriction endonuclease-like"/>
    <property type="match status" value="1"/>
</dbReference>
<evidence type="ECO:0000313" key="3">
    <source>
        <dbReference type="EMBL" id="URN17712.1"/>
    </source>
</evidence>